<dbReference type="EMBL" id="JAHZIK010000513">
    <property type="protein sequence ID" value="MBW7456165.1"/>
    <property type="molecule type" value="Genomic_DNA"/>
</dbReference>
<evidence type="ECO:0000313" key="4">
    <source>
        <dbReference type="Proteomes" id="UP001519887"/>
    </source>
</evidence>
<protein>
    <submittedName>
        <fullName evidence="3">Extracellular solute-binding protein</fullName>
    </submittedName>
</protein>
<dbReference type="PANTHER" id="PTHR43649">
    <property type="entry name" value="ARABINOSE-BINDING PROTEIN-RELATED"/>
    <property type="match status" value="1"/>
</dbReference>
<feature type="non-terminal residue" evidence="3">
    <location>
        <position position="397"/>
    </location>
</feature>
<keyword evidence="2" id="KW-0732">Signal</keyword>
<evidence type="ECO:0000256" key="2">
    <source>
        <dbReference type="SAM" id="SignalP"/>
    </source>
</evidence>
<feature type="region of interest" description="Disordered" evidence="1">
    <location>
        <begin position="30"/>
        <end position="51"/>
    </location>
</feature>
<name>A0ABS7C5G6_9BACL</name>
<sequence>MTKKHGQVPGLIMLLAFCVLLLPACTSSPNKPEANAQPESGGEGTTQTAGGEADRELYTIKIFIDSGNAQAASVIKRSDETPVGKIIKEKFNIVFEYVPFSGNYIDKLNLMLAGGDYPELLRIEGQTTVEKYIAAGALLPLDDYIRSAPNFSNLYKDALPFWRIAGNGKVYNWNYGLPIDASLNPENNDILIRRDILEEAGWPEILSTDDYVKLISDAMKKHPETNGKKTIGLAAAFGESYGILGISTAMTEKGGRYIKVGSRTALWDAIDNKFVDQFLNEYNIDGYRFFNQLYREGAFDKESFTDKVDQVVAKMQDGRALAVWYSAGLATSVNLAFENAGTPQYEYINMPIKSPKQIERGDERIYLSGLTRAFDQVGITKNAKHPERIFELVEWAS</sequence>
<dbReference type="PANTHER" id="PTHR43649:SF12">
    <property type="entry name" value="DIACETYLCHITOBIOSE BINDING PROTEIN DASA"/>
    <property type="match status" value="1"/>
</dbReference>
<organism evidence="3 4">
    <name type="scientific">Paenibacillus sepulcri</name>
    <dbReference type="NCBI Taxonomy" id="359917"/>
    <lineage>
        <taxon>Bacteria</taxon>
        <taxon>Bacillati</taxon>
        <taxon>Bacillota</taxon>
        <taxon>Bacilli</taxon>
        <taxon>Bacillales</taxon>
        <taxon>Paenibacillaceae</taxon>
        <taxon>Paenibacillus</taxon>
    </lineage>
</organism>
<evidence type="ECO:0000313" key="3">
    <source>
        <dbReference type="EMBL" id="MBW7456165.1"/>
    </source>
</evidence>
<dbReference type="Pfam" id="PF01547">
    <property type="entry name" value="SBP_bac_1"/>
    <property type="match status" value="1"/>
</dbReference>
<proteinExistence type="predicted"/>
<gene>
    <name evidence="3" type="ORF">K0U00_19220</name>
</gene>
<comment type="caution">
    <text evidence="3">The sequence shown here is derived from an EMBL/GenBank/DDBJ whole genome shotgun (WGS) entry which is preliminary data.</text>
</comment>
<dbReference type="SUPFAM" id="SSF53850">
    <property type="entry name" value="Periplasmic binding protein-like II"/>
    <property type="match status" value="1"/>
</dbReference>
<dbReference type="Proteomes" id="UP001519887">
    <property type="component" value="Unassembled WGS sequence"/>
</dbReference>
<evidence type="ECO:0000256" key="1">
    <source>
        <dbReference type="SAM" id="MobiDB-lite"/>
    </source>
</evidence>
<keyword evidence="4" id="KW-1185">Reference proteome</keyword>
<dbReference type="Gene3D" id="3.40.190.10">
    <property type="entry name" value="Periplasmic binding protein-like II"/>
    <property type="match status" value="2"/>
</dbReference>
<dbReference type="InterPro" id="IPR006059">
    <property type="entry name" value="SBP"/>
</dbReference>
<reference evidence="3 4" key="1">
    <citation type="submission" date="2021-07" db="EMBL/GenBank/DDBJ databases">
        <title>Paenibacillus radiodurans sp. nov., isolated from the southeastern edge of Tengger Desert.</title>
        <authorList>
            <person name="Zhang G."/>
        </authorList>
    </citation>
    <scope>NUCLEOTIDE SEQUENCE [LARGE SCALE GENOMIC DNA]</scope>
    <source>
        <strain evidence="3 4">CCM 7311</strain>
    </source>
</reference>
<accession>A0ABS7C5G6</accession>
<feature type="chain" id="PRO_5045954455" evidence="2">
    <location>
        <begin position="25"/>
        <end position="397"/>
    </location>
</feature>
<dbReference type="InterPro" id="IPR050490">
    <property type="entry name" value="Bact_solute-bd_prot1"/>
</dbReference>
<feature type="signal peptide" evidence="2">
    <location>
        <begin position="1"/>
        <end position="24"/>
    </location>
</feature>